<proteinExistence type="inferred from homology"/>
<evidence type="ECO:0000256" key="2">
    <source>
        <dbReference type="ARBA" id="ARBA00022692"/>
    </source>
</evidence>
<evidence type="ECO:0000259" key="8">
    <source>
        <dbReference type="Pfam" id="PF20684"/>
    </source>
</evidence>
<sequence>MSLVNTTGPGGPPPIPFDPVRAAEDNLGLILGVQSTFHFIALVFVALRIYARVFVVKAFGKDDICIVLSAICALGGWICFVLQGAVGLGKHQETISAADMIVFQHIGFWQSIISAILALAFLKLSIGFGLLRLSTHKWYSAALWATMAIVAAYSVLGLFTFFLHCSPMSAHWDPDIRPQTCYPLPLFITFALVNTSFNIATDVLFATYPVPVVWTLQMPRRTRMYLVGILSLGYFAVAMGILKAYYQLAFSKERDKTFNQHVQFWGFLQLNFGIIAACAATLKPLLNRFLHLGSTAKPSGAGTGGSLHTWGSRSFGQPKHERLETPNGGGGGGTIGKHKSDDLETSLDGTEEYEMDTANTGNRRQQGGVQEQMYPQALYPGNGAVVVRGGAARGSYNDGSSGEMILADGVGMGGGEKGRGGIVVATEFGVKG</sequence>
<feature type="transmembrane region" description="Helical" evidence="7">
    <location>
        <begin position="225"/>
        <end position="242"/>
    </location>
</feature>
<evidence type="ECO:0000256" key="4">
    <source>
        <dbReference type="ARBA" id="ARBA00023136"/>
    </source>
</evidence>
<dbReference type="InterPro" id="IPR049326">
    <property type="entry name" value="Rhodopsin_dom_fungi"/>
</dbReference>
<feature type="transmembrane region" description="Helical" evidence="7">
    <location>
        <begin position="262"/>
        <end position="282"/>
    </location>
</feature>
<keyword evidence="3 7" id="KW-1133">Transmembrane helix</keyword>
<feature type="domain" description="Rhodopsin" evidence="8">
    <location>
        <begin position="47"/>
        <end position="288"/>
    </location>
</feature>
<accession>A0AAJ0BAS3</accession>
<dbReference type="EMBL" id="MU839837">
    <property type="protein sequence ID" value="KAK1753603.1"/>
    <property type="molecule type" value="Genomic_DNA"/>
</dbReference>
<comment type="subcellular location">
    <subcellularLocation>
        <location evidence="1">Membrane</location>
        <topology evidence="1">Multi-pass membrane protein</topology>
    </subcellularLocation>
</comment>
<feature type="region of interest" description="Disordered" evidence="6">
    <location>
        <begin position="299"/>
        <end position="342"/>
    </location>
</feature>
<evidence type="ECO:0000313" key="10">
    <source>
        <dbReference type="Proteomes" id="UP001239445"/>
    </source>
</evidence>
<protein>
    <recommendedName>
        <fullName evidence="8">Rhodopsin domain-containing protein</fullName>
    </recommendedName>
</protein>
<feature type="transmembrane region" description="Helical" evidence="7">
    <location>
        <begin position="106"/>
        <end position="131"/>
    </location>
</feature>
<evidence type="ECO:0000256" key="5">
    <source>
        <dbReference type="ARBA" id="ARBA00038359"/>
    </source>
</evidence>
<feature type="transmembrane region" description="Helical" evidence="7">
    <location>
        <begin position="63"/>
        <end position="86"/>
    </location>
</feature>
<dbReference type="InterPro" id="IPR052337">
    <property type="entry name" value="SAT4-like"/>
</dbReference>
<dbReference type="AlphaFoldDB" id="A0AAJ0BAS3"/>
<evidence type="ECO:0000256" key="6">
    <source>
        <dbReference type="SAM" id="MobiDB-lite"/>
    </source>
</evidence>
<keyword evidence="2 7" id="KW-0812">Transmembrane</keyword>
<evidence type="ECO:0000313" key="9">
    <source>
        <dbReference type="EMBL" id="KAK1753603.1"/>
    </source>
</evidence>
<reference evidence="9" key="1">
    <citation type="submission" date="2023-06" db="EMBL/GenBank/DDBJ databases">
        <title>Genome-scale phylogeny and comparative genomics of the fungal order Sordariales.</title>
        <authorList>
            <consortium name="Lawrence Berkeley National Laboratory"/>
            <person name="Hensen N."/>
            <person name="Bonometti L."/>
            <person name="Westerberg I."/>
            <person name="Brannstrom I.O."/>
            <person name="Guillou S."/>
            <person name="Cros-Aarteil S."/>
            <person name="Calhoun S."/>
            <person name="Haridas S."/>
            <person name="Kuo A."/>
            <person name="Mondo S."/>
            <person name="Pangilinan J."/>
            <person name="Riley R."/>
            <person name="Labutti K."/>
            <person name="Andreopoulos B."/>
            <person name="Lipzen A."/>
            <person name="Chen C."/>
            <person name="Yanf M."/>
            <person name="Daum C."/>
            <person name="Ng V."/>
            <person name="Clum A."/>
            <person name="Steindorff A."/>
            <person name="Ohm R."/>
            <person name="Martin F."/>
            <person name="Silar P."/>
            <person name="Natvig D."/>
            <person name="Lalanne C."/>
            <person name="Gautier V."/>
            <person name="Ament-Velasquez S.L."/>
            <person name="Kruys A."/>
            <person name="Hutchinson M.I."/>
            <person name="Powell A.J."/>
            <person name="Barry K."/>
            <person name="Miller A.N."/>
            <person name="Grigoriev I.V."/>
            <person name="Debuchy R."/>
            <person name="Gladieux P."/>
            <person name="Thoren M.H."/>
            <person name="Johannesson H."/>
        </authorList>
    </citation>
    <scope>NUCLEOTIDE SEQUENCE</scope>
    <source>
        <strain evidence="9">PSN4</strain>
    </source>
</reference>
<comment type="caution">
    <text evidence="9">The sequence shown here is derived from an EMBL/GenBank/DDBJ whole genome shotgun (WGS) entry which is preliminary data.</text>
</comment>
<feature type="transmembrane region" description="Helical" evidence="7">
    <location>
        <begin position="27"/>
        <end position="51"/>
    </location>
</feature>
<dbReference type="GO" id="GO:0016020">
    <property type="term" value="C:membrane"/>
    <property type="evidence" value="ECO:0007669"/>
    <property type="project" value="UniProtKB-SubCell"/>
</dbReference>
<name>A0AAJ0BAS3_9PEZI</name>
<feature type="transmembrane region" description="Helical" evidence="7">
    <location>
        <begin position="143"/>
        <end position="164"/>
    </location>
</feature>
<evidence type="ECO:0000256" key="3">
    <source>
        <dbReference type="ARBA" id="ARBA00022989"/>
    </source>
</evidence>
<dbReference type="PANTHER" id="PTHR33048:SF167">
    <property type="entry name" value="INTEGRAL MEMBRANE PROTEIN"/>
    <property type="match status" value="1"/>
</dbReference>
<keyword evidence="10" id="KW-1185">Reference proteome</keyword>
<organism evidence="9 10">
    <name type="scientific">Echria macrotheca</name>
    <dbReference type="NCBI Taxonomy" id="438768"/>
    <lineage>
        <taxon>Eukaryota</taxon>
        <taxon>Fungi</taxon>
        <taxon>Dikarya</taxon>
        <taxon>Ascomycota</taxon>
        <taxon>Pezizomycotina</taxon>
        <taxon>Sordariomycetes</taxon>
        <taxon>Sordariomycetidae</taxon>
        <taxon>Sordariales</taxon>
        <taxon>Schizotheciaceae</taxon>
        <taxon>Echria</taxon>
    </lineage>
</organism>
<evidence type="ECO:0000256" key="7">
    <source>
        <dbReference type="SAM" id="Phobius"/>
    </source>
</evidence>
<gene>
    <name evidence="9" type="ORF">QBC47DRAFT_430405</name>
</gene>
<comment type="similarity">
    <text evidence="5">Belongs to the SAT4 family.</text>
</comment>
<evidence type="ECO:0000256" key="1">
    <source>
        <dbReference type="ARBA" id="ARBA00004141"/>
    </source>
</evidence>
<dbReference type="Pfam" id="PF20684">
    <property type="entry name" value="Fung_rhodopsin"/>
    <property type="match status" value="1"/>
</dbReference>
<feature type="transmembrane region" description="Helical" evidence="7">
    <location>
        <begin position="184"/>
        <end position="205"/>
    </location>
</feature>
<dbReference type="Proteomes" id="UP001239445">
    <property type="component" value="Unassembled WGS sequence"/>
</dbReference>
<dbReference type="PANTHER" id="PTHR33048">
    <property type="entry name" value="PTH11-LIKE INTEGRAL MEMBRANE PROTEIN (AFU_ORTHOLOGUE AFUA_5G11245)"/>
    <property type="match status" value="1"/>
</dbReference>
<keyword evidence="4 7" id="KW-0472">Membrane</keyword>